<dbReference type="STRING" id="2769.R7Q496"/>
<gene>
    <name evidence="1" type="ORF">CHC_T00001448001</name>
</gene>
<dbReference type="PhylomeDB" id="R7Q496"/>
<accession>R7Q496</accession>
<dbReference type="PANTHER" id="PTHR43725:SF6">
    <property type="entry name" value="CHLOROPLAST STEM-LOOP BINDING PROTEIN OF 41 KDA A, CHLOROPLASTIC"/>
    <property type="match status" value="1"/>
</dbReference>
<dbReference type="GO" id="GO:0005996">
    <property type="term" value="P:monosaccharide metabolic process"/>
    <property type="evidence" value="ECO:0007669"/>
    <property type="project" value="TreeGrafter"/>
</dbReference>
<dbReference type="PANTHER" id="PTHR43725">
    <property type="entry name" value="UDP-GLUCOSE 4-EPIMERASE"/>
    <property type="match status" value="1"/>
</dbReference>
<dbReference type="OrthoDB" id="419598at2759"/>
<dbReference type="RefSeq" id="XP_005712635.1">
    <property type="nucleotide sequence ID" value="XM_005712578.1"/>
</dbReference>
<dbReference type="Proteomes" id="UP000012073">
    <property type="component" value="Unassembled WGS sequence"/>
</dbReference>
<evidence type="ECO:0000313" key="2">
    <source>
        <dbReference type="Proteomes" id="UP000012073"/>
    </source>
</evidence>
<dbReference type="AlphaFoldDB" id="R7Q496"/>
<dbReference type="InterPro" id="IPR036291">
    <property type="entry name" value="NAD(P)-bd_dom_sf"/>
</dbReference>
<dbReference type="SUPFAM" id="SSF51735">
    <property type="entry name" value="NAD(P)-binding Rossmann-fold domains"/>
    <property type="match status" value="1"/>
</dbReference>
<dbReference type="GO" id="GO:0005829">
    <property type="term" value="C:cytosol"/>
    <property type="evidence" value="ECO:0007669"/>
    <property type="project" value="TreeGrafter"/>
</dbReference>
<dbReference type="KEGG" id="ccp:CHC_T00001448001"/>
<dbReference type="Gramene" id="CDF32834">
    <property type="protein sequence ID" value="CDF32834"/>
    <property type="gene ID" value="CHC_T00001448001"/>
</dbReference>
<dbReference type="EMBL" id="HG001592">
    <property type="protein sequence ID" value="CDF32834.1"/>
    <property type="molecule type" value="Genomic_DNA"/>
</dbReference>
<organism evidence="1 2">
    <name type="scientific">Chondrus crispus</name>
    <name type="common">Carrageen Irish moss</name>
    <name type="synonym">Polymorpha crispa</name>
    <dbReference type="NCBI Taxonomy" id="2769"/>
    <lineage>
        <taxon>Eukaryota</taxon>
        <taxon>Rhodophyta</taxon>
        <taxon>Florideophyceae</taxon>
        <taxon>Rhodymeniophycidae</taxon>
        <taxon>Gigartinales</taxon>
        <taxon>Gigartinaceae</taxon>
        <taxon>Chondrus</taxon>
    </lineage>
</organism>
<evidence type="ECO:0008006" key="3">
    <source>
        <dbReference type="Google" id="ProtNLM"/>
    </source>
</evidence>
<dbReference type="OMA" id="YKTTDEP"/>
<protein>
    <recommendedName>
        <fullName evidence="3">NAD-dependent epimerase/dehydratase domain-containing protein</fullName>
    </recommendedName>
</protein>
<sequence length="357" mass="38549">MTAFAPSGFLGSSLLHQHARLPRTSPIRHTRSPVMSANVLIVNTKGAGHGFIGLHLARKLLQEGNTVDLLQVGGDPSFGPFAKYPSLASEFASFSFSFGSVADAKHEGYDAVYDNNAKSADDAAPAIAAGKNGAEVFYVASAGAYSYDPNTAPHLVGDPLKGATVDVENLFRDQGVSSVNFRPIYIIGEDCSKRGYLDYFFDRIVRDRPLLLPGNGSELTSLTDVRDIASMLAAALGKGMKNETLNLVNSRAVTFDGVVKMCEDAIGKKANVVRYDPDEIKKKLEGFVPKKAFPFRPRHFFADPGEATEKLGWTAEFSGSADKLAAAIKASYEDYLSLGLDKKDVKFSLDDDILKHV</sequence>
<keyword evidence="2" id="KW-1185">Reference proteome</keyword>
<proteinExistence type="predicted"/>
<dbReference type="Gene3D" id="3.40.50.720">
    <property type="entry name" value="NAD(P)-binding Rossmann-like Domain"/>
    <property type="match status" value="1"/>
</dbReference>
<name>R7Q496_CHOCR</name>
<evidence type="ECO:0000313" key="1">
    <source>
        <dbReference type="EMBL" id="CDF32834.1"/>
    </source>
</evidence>
<dbReference type="GO" id="GO:0003978">
    <property type="term" value="F:UDP-glucose 4-epimerase activity"/>
    <property type="evidence" value="ECO:0007669"/>
    <property type="project" value="TreeGrafter"/>
</dbReference>
<dbReference type="GeneID" id="17320351"/>
<reference evidence="2" key="1">
    <citation type="journal article" date="2013" name="Proc. Natl. Acad. Sci. U.S.A.">
        <title>Genome structure and metabolic features in the red seaweed Chondrus crispus shed light on evolution of the Archaeplastida.</title>
        <authorList>
            <person name="Collen J."/>
            <person name="Porcel B."/>
            <person name="Carre W."/>
            <person name="Ball S.G."/>
            <person name="Chaparro C."/>
            <person name="Tonon T."/>
            <person name="Barbeyron T."/>
            <person name="Michel G."/>
            <person name="Noel B."/>
            <person name="Valentin K."/>
            <person name="Elias M."/>
            <person name="Artiguenave F."/>
            <person name="Arun A."/>
            <person name="Aury J.M."/>
            <person name="Barbosa-Neto J.F."/>
            <person name="Bothwell J.H."/>
            <person name="Bouget F.Y."/>
            <person name="Brillet L."/>
            <person name="Cabello-Hurtado F."/>
            <person name="Capella-Gutierrez S."/>
            <person name="Charrier B."/>
            <person name="Cladiere L."/>
            <person name="Cock J.M."/>
            <person name="Coelho S.M."/>
            <person name="Colleoni C."/>
            <person name="Czjzek M."/>
            <person name="Da Silva C."/>
            <person name="Delage L."/>
            <person name="Denoeud F."/>
            <person name="Deschamps P."/>
            <person name="Dittami S.M."/>
            <person name="Gabaldon T."/>
            <person name="Gachon C.M."/>
            <person name="Groisillier A."/>
            <person name="Herve C."/>
            <person name="Jabbari K."/>
            <person name="Katinka M."/>
            <person name="Kloareg B."/>
            <person name="Kowalczyk N."/>
            <person name="Labadie K."/>
            <person name="Leblanc C."/>
            <person name="Lopez P.J."/>
            <person name="McLachlan D.H."/>
            <person name="Meslet-Cladiere L."/>
            <person name="Moustafa A."/>
            <person name="Nehr Z."/>
            <person name="Nyvall Collen P."/>
            <person name="Panaud O."/>
            <person name="Partensky F."/>
            <person name="Poulain J."/>
            <person name="Rensing S.A."/>
            <person name="Rousvoal S."/>
            <person name="Samson G."/>
            <person name="Symeonidi A."/>
            <person name="Weissenbach J."/>
            <person name="Zambounis A."/>
            <person name="Wincker P."/>
            <person name="Boyen C."/>
        </authorList>
    </citation>
    <scope>NUCLEOTIDE SEQUENCE [LARGE SCALE GENOMIC DNA]</scope>
    <source>
        <strain evidence="2">cv. Stackhouse</strain>
    </source>
</reference>